<proteinExistence type="predicted"/>
<feature type="chain" id="PRO_5030646575" evidence="1">
    <location>
        <begin position="20"/>
        <end position="393"/>
    </location>
</feature>
<dbReference type="RefSeq" id="WP_169277519.1">
    <property type="nucleotide sequence ID" value="NZ_JABBCP010000004.1"/>
</dbReference>
<keyword evidence="1" id="KW-0732">Signal</keyword>
<dbReference type="NCBIfam" id="TIGR04092">
    <property type="entry name" value="LTA_DltD"/>
    <property type="match status" value="1"/>
</dbReference>
<dbReference type="InterPro" id="IPR036514">
    <property type="entry name" value="SGNH_hydro_sf"/>
</dbReference>
<dbReference type="Proteomes" id="UP000546970">
    <property type="component" value="Unassembled WGS sequence"/>
</dbReference>
<dbReference type="AlphaFoldDB" id="A0A7X9YJ63"/>
<dbReference type="InterPro" id="IPR006998">
    <property type="entry name" value="DltD"/>
</dbReference>
<dbReference type="Gene3D" id="3.40.50.1110">
    <property type="entry name" value="SGNH hydrolase"/>
    <property type="match status" value="1"/>
</dbReference>
<protein>
    <submittedName>
        <fullName evidence="2">D-alanyl-lipoteichoic acid biosynthesis protein DltD</fullName>
    </submittedName>
</protein>
<dbReference type="InterPro" id="IPR023896">
    <property type="entry name" value="LTA_DltD"/>
</dbReference>
<evidence type="ECO:0000313" key="2">
    <source>
        <dbReference type="EMBL" id="NMF55878.1"/>
    </source>
</evidence>
<feature type="signal peptide" evidence="1">
    <location>
        <begin position="1"/>
        <end position="19"/>
    </location>
</feature>
<dbReference type="PANTHER" id="PTHR40039">
    <property type="entry name" value="PROTEIN DLTD"/>
    <property type="match status" value="1"/>
</dbReference>
<accession>A0A7X9YJ63</accession>
<sequence length="393" mass="43152">MSRAPFKRLAAVAAALALAAGICVALMVPGARGTLGIGASDAGDAAFVAYLSYVQASNYHFVTGEYAARAKAGYNPRFVFGSSELSPRHGGAMNPSKLLLNGEYGISTLTVGRATCESLWQAVEMGALGGTTGQDRSVLFASMQWFMCYRAPQDHLPAMFSRDAYDAFMENDHVSADLKERVTQRLGEYGVRVTKGSSPFSSFPDTLDRTMTSAVDDARLRLENNRAAVPSPRVPGAAPSTPNWTELETSATHDLAGTSRNKTFAVDENWYQKRGEAWLEGAKATWKVRGGEYFSQQEYEDFKMALAAGVESGMVPLVVIQPVNGFMYDQTAYTASVRQEYYAMIRRACEEAGVPYVDFSSHEYDKNFFQDYSHPSEYGALLYSRAVYNYLKD</sequence>
<name>A0A7X9YJ63_9ACTN</name>
<organism evidence="2 3">
    <name type="scientific">Collinsella acetigenes</name>
    <dbReference type="NCBI Taxonomy" id="2713419"/>
    <lineage>
        <taxon>Bacteria</taxon>
        <taxon>Bacillati</taxon>
        <taxon>Actinomycetota</taxon>
        <taxon>Coriobacteriia</taxon>
        <taxon>Coriobacteriales</taxon>
        <taxon>Coriobacteriaceae</taxon>
        <taxon>Collinsella</taxon>
    </lineage>
</organism>
<evidence type="ECO:0000313" key="3">
    <source>
        <dbReference type="Proteomes" id="UP000546970"/>
    </source>
</evidence>
<gene>
    <name evidence="2" type="primary">dltD</name>
    <name evidence="2" type="ORF">HF320_06005</name>
</gene>
<comment type="caution">
    <text evidence="2">The sequence shown here is derived from an EMBL/GenBank/DDBJ whole genome shotgun (WGS) entry which is preliminary data.</text>
</comment>
<keyword evidence="3" id="KW-1185">Reference proteome</keyword>
<reference evidence="2 3" key="1">
    <citation type="submission" date="2020-04" db="EMBL/GenBank/DDBJ databases">
        <title>Collinsella sp. KGMB02528 nov., an anaerobic actinobacterium isolated from human feces.</title>
        <authorList>
            <person name="Han K.-I."/>
            <person name="Eom M.K."/>
            <person name="Kim J.-S."/>
            <person name="Lee K.C."/>
            <person name="Suh M.K."/>
            <person name="Park S.-H."/>
            <person name="Lee J.H."/>
            <person name="Kang S.W."/>
            <person name="Park J.-E."/>
            <person name="Oh B.S."/>
            <person name="Yu S.Y."/>
            <person name="Choi S.-H."/>
            <person name="Lee D.H."/>
            <person name="Yoon H."/>
            <person name="Kim B.-Y."/>
            <person name="Lee J.H."/>
            <person name="Lee J.-S."/>
        </authorList>
    </citation>
    <scope>NUCLEOTIDE SEQUENCE [LARGE SCALE GENOMIC DNA]</scope>
    <source>
        <strain evidence="2 3">KGMB02528</strain>
    </source>
</reference>
<dbReference type="EMBL" id="JABBCP010000004">
    <property type="protein sequence ID" value="NMF55878.1"/>
    <property type="molecule type" value="Genomic_DNA"/>
</dbReference>
<evidence type="ECO:0000256" key="1">
    <source>
        <dbReference type="SAM" id="SignalP"/>
    </source>
</evidence>
<dbReference type="Pfam" id="PF04914">
    <property type="entry name" value="DltD"/>
    <property type="match status" value="1"/>
</dbReference>
<dbReference type="PANTHER" id="PTHR40039:SF1">
    <property type="entry name" value="PROTEIN DLTD"/>
    <property type="match status" value="1"/>
</dbReference>
<dbReference type="SUPFAM" id="SSF52266">
    <property type="entry name" value="SGNH hydrolase"/>
    <property type="match status" value="1"/>
</dbReference>